<proteinExistence type="predicted"/>
<dbReference type="SUPFAM" id="SSF52540">
    <property type="entry name" value="P-loop containing nucleoside triphosphate hydrolases"/>
    <property type="match status" value="1"/>
</dbReference>
<dbReference type="InterPro" id="IPR038729">
    <property type="entry name" value="Rad50/SbcC_AAA"/>
</dbReference>
<sequence>MIDFTYLFLTNFMSFKKASLPLADQGLVLIEGSNLDSDASDSNGSGKSALTEALTWCLWGKTVRGTYLQMPLRHL</sequence>
<dbReference type="GO" id="GO:0006302">
    <property type="term" value="P:double-strand break repair"/>
    <property type="evidence" value="ECO:0007669"/>
    <property type="project" value="InterPro"/>
</dbReference>
<comment type="caution">
    <text evidence="2">The sequence shown here is derived from an EMBL/GenBank/DDBJ whole genome shotgun (WGS) entry which is preliminary data.</text>
</comment>
<dbReference type="Pfam" id="PF13476">
    <property type="entry name" value="AAA_23"/>
    <property type="match status" value="1"/>
</dbReference>
<feature type="domain" description="Rad50/SbcC-type AAA" evidence="1">
    <location>
        <begin position="9"/>
        <end position="64"/>
    </location>
</feature>
<evidence type="ECO:0000259" key="1">
    <source>
        <dbReference type="Pfam" id="PF13476"/>
    </source>
</evidence>
<protein>
    <recommendedName>
        <fullName evidence="1">Rad50/SbcC-type AAA domain-containing protein</fullName>
    </recommendedName>
</protein>
<gene>
    <name evidence="2" type="ORF">S12H4_12888</name>
</gene>
<dbReference type="InterPro" id="IPR027417">
    <property type="entry name" value="P-loop_NTPase"/>
</dbReference>
<accession>X1T5I7</accession>
<dbReference type="EMBL" id="BARW01006148">
    <property type="protein sequence ID" value="GAI86651.1"/>
    <property type="molecule type" value="Genomic_DNA"/>
</dbReference>
<reference evidence="2" key="1">
    <citation type="journal article" date="2014" name="Front. Microbiol.">
        <title>High frequency of phylogenetically diverse reductive dehalogenase-homologous genes in deep subseafloor sedimentary metagenomes.</title>
        <authorList>
            <person name="Kawai M."/>
            <person name="Futagami T."/>
            <person name="Toyoda A."/>
            <person name="Takaki Y."/>
            <person name="Nishi S."/>
            <person name="Hori S."/>
            <person name="Arai W."/>
            <person name="Tsubouchi T."/>
            <person name="Morono Y."/>
            <person name="Uchiyama I."/>
            <person name="Ito T."/>
            <person name="Fujiyama A."/>
            <person name="Inagaki F."/>
            <person name="Takami H."/>
        </authorList>
    </citation>
    <scope>NUCLEOTIDE SEQUENCE</scope>
    <source>
        <strain evidence="2">Expedition CK06-06</strain>
    </source>
</reference>
<dbReference type="GO" id="GO:0016887">
    <property type="term" value="F:ATP hydrolysis activity"/>
    <property type="evidence" value="ECO:0007669"/>
    <property type="project" value="InterPro"/>
</dbReference>
<dbReference type="Gene3D" id="3.40.50.300">
    <property type="entry name" value="P-loop containing nucleotide triphosphate hydrolases"/>
    <property type="match status" value="1"/>
</dbReference>
<evidence type="ECO:0000313" key="2">
    <source>
        <dbReference type="EMBL" id="GAI86651.1"/>
    </source>
</evidence>
<organism evidence="2">
    <name type="scientific">marine sediment metagenome</name>
    <dbReference type="NCBI Taxonomy" id="412755"/>
    <lineage>
        <taxon>unclassified sequences</taxon>
        <taxon>metagenomes</taxon>
        <taxon>ecological metagenomes</taxon>
    </lineage>
</organism>
<dbReference type="AlphaFoldDB" id="X1T5I7"/>
<name>X1T5I7_9ZZZZ</name>